<name>A0ABX7Q6H4_9BACT</name>
<dbReference type="PROSITE" id="PS51257">
    <property type="entry name" value="PROKAR_LIPOPROTEIN"/>
    <property type="match status" value="1"/>
</dbReference>
<dbReference type="RefSeq" id="WP_207164932.1">
    <property type="nucleotide sequence ID" value="NZ_CP071382.1"/>
</dbReference>
<keyword evidence="1" id="KW-1133">Transmembrane helix</keyword>
<protein>
    <submittedName>
        <fullName evidence="3">DUF1266 domain-containing protein</fullName>
    </submittedName>
</protein>
<sequence length="246" mass="27680">MNSGRIASIVICLVMVMTMMVMGGCKNSSSKESSLTESQKWALATSAIPKKANDMKLDVPGGAADVKDLQEMLRSDWEIQDHKTALDAIKFLREQGHREEFNLVLKEISQSNQNEFNQLVSSYANQPEIQKQLQLVYKHKDTVGKKSIIAWDYCRLVYVAECAGRAGYLTEDEAWQEIMAAAKVIQATFTSWEEMGNNYLLGREFWAGSSEPTVLVASKFLLSDQKSPWVKLAWNQPLEETGKDQS</sequence>
<dbReference type="Proteomes" id="UP000663651">
    <property type="component" value="Chromosome"/>
</dbReference>
<feature type="transmembrane region" description="Helical" evidence="1">
    <location>
        <begin position="6"/>
        <end position="25"/>
    </location>
</feature>
<dbReference type="Pfam" id="PF06889">
    <property type="entry name" value="DUF1266"/>
    <property type="match status" value="1"/>
</dbReference>
<evidence type="ECO:0000313" key="4">
    <source>
        <dbReference type="Proteomes" id="UP000663651"/>
    </source>
</evidence>
<evidence type="ECO:0000259" key="2">
    <source>
        <dbReference type="Pfam" id="PF06889"/>
    </source>
</evidence>
<organism evidence="3 4">
    <name type="scientific">Geobacter benzoatilyticus</name>
    <dbReference type="NCBI Taxonomy" id="2815309"/>
    <lineage>
        <taxon>Bacteria</taxon>
        <taxon>Pseudomonadati</taxon>
        <taxon>Thermodesulfobacteriota</taxon>
        <taxon>Desulfuromonadia</taxon>
        <taxon>Geobacterales</taxon>
        <taxon>Geobacteraceae</taxon>
        <taxon>Geobacter</taxon>
    </lineage>
</organism>
<reference evidence="3 4" key="1">
    <citation type="submission" date="2021-03" db="EMBL/GenBank/DDBJ databases">
        <title>Geobacter metallireducens gen. nov. sp. nov., a microorganism capable of coupling the complete oxidation of organic compounds to the reduction of iron and other metals.</title>
        <authorList>
            <person name="Li Y."/>
        </authorList>
    </citation>
    <scope>NUCLEOTIDE SEQUENCE [LARGE SCALE GENOMIC DNA]</scope>
    <source>
        <strain evidence="3 4">Jerry-YX</strain>
    </source>
</reference>
<keyword evidence="1" id="KW-0812">Transmembrane</keyword>
<proteinExistence type="predicted"/>
<keyword evidence="4" id="KW-1185">Reference proteome</keyword>
<evidence type="ECO:0000313" key="3">
    <source>
        <dbReference type="EMBL" id="QSV47053.1"/>
    </source>
</evidence>
<feature type="domain" description="DUF1266" evidence="2">
    <location>
        <begin position="72"/>
        <end position="234"/>
    </location>
</feature>
<keyword evidence="1" id="KW-0472">Membrane</keyword>
<dbReference type="EMBL" id="CP071382">
    <property type="protein sequence ID" value="QSV47053.1"/>
    <property type="molecule type" value="Genomic_DNA"/>
</dbReference>
<evidence type="ECO:0000256" key="1">
    <source>
        <dbReference type="SAM" id="Phobius"/>
    </source>
</evidence>
<gene>
    <name evidence="3" type="ORF">JZM60_07270</name>
</gene>
<dbReference type="InterPro" id="IPR009677">
    <property type="entry name" value="DUF1266"/>
</dbReference>
<accession>A0ABX7Q6H4</accession>